<accession>A0A4R9GJF3</accession>
<evidence type="ECO:0000259" key="1">
    <source>
        <dbReference type="Pfam" id="PF07603"/>
    </source>
</evidence>
<dbReference type="Pfam" id="PF07603">
    <property type="entry name" value="Lcl_C"/>
    <property type="match status" value="1"/>
</dbReference>
<reference evidence="2" key="1">
    <citation type="journal article" date="2019" name="PLoS Negl. Trop. Dis.">
        <title>Revisiting the worldwide diversity of Leptospira species in the environment.</title>
        <authorList>
            <person name="Vincent A.T."/>
            <person name="Schiettekatte O."/>
            <person name="Bourhy P."/>
            <person name="Veyrier F.J."/>
            <person name="Picardeau M."/>
        </authorList>
    </citation>
    <scope>NUCLEOTIDE SEQUENCE [LARGE SCALE GENOMIC DNA]</scope>
    <source>
        <strain evidence="2">SSW15</strain>
    </source>
</reference>
<gene>
    <name evidence="2" type="ORF">EHO60_02580</name>
</gene>
<sequence>MKKFERFRFSYQAALLILSLGLSVIGCEEKPAKNTLGFQNEDASLLIAGAIFFSVFHSNGDGTITNSATGLTWKVCSQGQTYVNTSGGYSCEGGGISNSGFGAAQYQYCNQTSNACNTVSTPQTLTNVSQIGVGGSSEAFNNCSSDRTAGKTDWRVATYGELKALGSSGRNEMLLKFPDTIEDYYWSSWANEQDSSGQTARAVSFAQSQFGADFMASKTSRYYIRCVRP</sequence>
<dbReference type="RefSeq" id="WP_135766614.1">
    <property type="nucleotide sequence ID" value="NZ_RQET01000002.1"/>
</dbReference>
<dbReference type="AlphaFoldDB" id="A0A4R9GJF3"/>
<dbReference type="NCBIfam" id="NF047850">
    <property type="entry name" value="Lsa25"/>
    <property type="match status" value="1"/>
</dbReference>
<dbReference type="Proteomes" id="UP000298458">
    <property type="component" value="Unassembled WGS sequence"/>
</dbReference>
<dbReference type="InterPro" id="IPR011460">
    <property type="entry name" value="Lcl_C"/>
</dbReference>
<dbReference type="PROSITE" id="PS51257">
    <property type="entry name" value="PROKAR_LIPOPROTEIN"/>
    <property type="match status" value="1"/>
</dbReference>
<evidence type="ECO:0000313" key="2">
    <source>
        <dbReference type="EMBL" id="TGK13104.1"/>
    </source>
</evidence>
<name>A0A4R9GJF3_9LEPT</name>
<organism evidence="2 3">
    <name type="scientific">Leptospira fletcheri</name>
    <dbReference type="NCBI Taxonomy" id="2484981"/>
    <lineage>
        <taxon>Bacteria</taxon>
        <taxon>Pseudomonadati</taxon>
        <taxon>Spirochaetota</taxon>
        <taxon>Spirochaetia</taxon>
        <taxon>Leptospirales</taxon>
        <taxon>Leptospiraceae</taxon>
        <taxon>Leptospira</taxon>
    </lineage>
</organism>
<protein>
    <submittedName>
        <fullName evidence="2">DUF1566 domain-containing protein</fullName>
    </submittedName>
</protein>
<keyword evidence="3" id="KW-1185">Reference proteome</keyword>
<dbReference type="OrthoDB" id="338808at2"/>
<comment type="caution">
    <text evidence="2">The sequence shown here is derived from an EMBL/GenBank/DDBJ whole genome shotgun (WGS) entry which is preliminary data.</text>
</comment>
<dbReference type="EMBL" id="RQET01000002">
    <property type="protein sequence ID" value="TGK13104.1"/>
    <property type="molecule type" value="Genomic_DNA"/>
</dbReference>
<proteinExistence type="predicted"/>
<feature type="domain" description="Lcl C-terminal" evidence="1">
    <location>
        <begin position="62"/>
        <end position="228"/>
    </location>
</feature>
<evidence type="ECO:0000313" key="3">
    <source>
        <dbReference type="Proteomes" id="UP000298458"/>
    </source>
</evidence>